<reference evidence="2" key="1">
    <citation type="journal article" date="2023" name="G3 (Bethesda)">
        <title>Genome assembly and association tests identify interacting loci associated with vigor, precocity, and sex in interspecific pistachio rootstocks.</title>
        <authorList>
            <person name="Palmer W."/>
            <person name="Jacygrad E."/>
            <person name="Sagayaradj S."/>
            <person name="Cavanaugh K."/>
            <person name="Han R."/>
            <person name="Bertier L."/>
            <person name="Beede B."/>
            <person name="Kafkas S."/>
            <person name="Golino D."/>
            <person name="Preece J."/>
            <person name="Michelmore R."/>
        </authorList>
    </citation>
    <scope>NUCLEOTIDE SEQUENCE [LARGE SCALE GENOMIC DNA]</scope>
</reference>
<keyword evidence="2" id="KW-1185">Reference proteome</keyword>
<proteinExistence type="predicted"/>
<protein>
    <submittedName>
        <fullName evidence="1">Uncharacterized protein</fullName>
    </submittedName>
</protein>
<dbReference type="EMBL" id="CM047904">
    <property type="protein sequence ID" value="KAJ0091691.1"/>
    <property type="molecule type" value="Genomic_DNA"/>
</dbReference>
<comment type="caution">
    <text evidence="1">The sequence shown here is derived from an EMBL/GenBank/DDBJ whole genome shotgun (WGS) entry which is preliminary data.</text>
</comment>
<name>A0ACC1AYB1_9ROSI</name>
<accession>A0ACC1AYB1</accession>
<evidence type="ECO:0000313" key="1">
    <source>
        <dbReference type="EMBL" id="KAJ0091691.1"/>
    </source>
</evidence>
<gene>
    <name evidence="1" type="ORF">Patl1_13268</name>
</gene>
<sequence>MASSKVVSRLCSRLQSHALKLNKTPLSTLNSPFPASTRPISRISRLPVELSSLDSMLPLHSATASARLRSSLSLESHCWGLVPQAYSYEKRQLWTGSWYINAFMTEFAASGHRVDFLLRIEM</sequence>
<evidence type="ECO:0000313" key="2">
    <source>
        <dbReference type="Proteomes" id="UP001164250"/>
    </source>
</evidence>
<organism evidence="1 2">
    <name type="scientific">Pistacia atlantica</name>
    <dbReference type="NCBI Taxonomy" id="434234"/>
    <lineage>
        <taxon>Eukaryota</taxon>
        <taxon>Viridiplantae</taxon>
        <taxon>Streptophyta</taxon>
        <taxon>Embryophyta</taxon>
        <taxon>Tracheophyta</taxon>
        <taxon>Spermatophyta</taxon>
        <taxon>Magnoliopsida</taxon>
        <taxon>eudicotyledons</taxon>
        <taxon>Gunneridae</taxon>
        <taxon>Pentapetalae</taxon>
        <taxon>rosids</taxon>
        <taxon>malvids</taxon>
        <taxon>Sapindales</taxon>
        <taxon>Anacardiaceae</taxon>
        <taxon>Pistacia</taxon>
    </lineage>
</organism>
<dbReference type="Proteomes" id="UP001164250">
    <property type="component" value="Chromosome 8"/>
</dbReference>